<accession>J4H3B9</accession>
<dbReference type="EMBL" id="HE797096">
    <property type="protein sequence ID" value="CCM03004.1"/>
    <property type="molecule type" value="Genomic_DNA"/>
</dbReference>
<dbReference type="RefSeq" id="XP_012182287.1">
    <property type="nucleotide sequence ID" value="XM_012326897.1"/>
</dbReference>
<dbReference type="GeneID" id="24097915"/>
<sequence>MKLYTFSLPFTTLALTYYALATPNCGLQKRTACEEGAITLTSTIAVGDKTVTWEKLACPGSVSARETTDWVTDVCDGICSVFLGTDTCNNESGDLPPELDDCDTIIDAITILNGSIEPTFTVDPGSAEQLTYGTCRFFFENLSNDVLEYCWTALSNVASAAASTCFPPTNPIYSEGICEPSSGAWLVGAAHS</sequence>
<name>J4H3B9_9APHY</name>
<feature type="chain" id="PRO_5003779136" description="Ig-like domain-containing protein" evidence="1">
    <location>
        <begin position="22"/>
        <end position="192"/>
    </location>
</feature>
<feature type="signal peptide" evidence="1">
    <location>
        <begin position="1"/>
        <end position="21"/>
    </location>
</feature>
<keyword evidence="3" id="KW-1185">Reference proteome</keyword>
<dbReference type="STRING" id="599839.J4H3B9"/>
<keyword evidence="1" id="KW-0732">Signal</keyword>
<protein>
    <recommendedName>
        <fullName evidence="4">Ig-like domain-containing protein</fullName>
    </recommendedName>
</protein>
<organism evidence="2 3">
    <name type="scientific">Fibroporia radiculosa</name>
    <dbReference type="NCBI Taxonomy" id="599839"/>
    <lineage>
        <taxon>Eukaryota</taxon>
        <taxon>Fungi</taxon>
        <taxon>Dikarya</taxon>
        <taxon>Basidiomycota</taxon>
        <taxon>Agaricomycotina</taxon>
        <taxon>Agaricomycetes</taxon>
        <taxon>Polyporales</taxon>
        <taxon>Fibroporiaceae</taxon>
        <taxon>Fibroporia</taxon>
    </lineage>
</organism>
<evidence type="ECO:0000313" key="3">
    <source>
        <dbReference type="Proteomes" id="UP000006352"/>
    </source>
</evidence>
<reference evidence="2 3" key="1">
    <citation type="journal article" date="2012" name="Appl. Environ. Microbiol.">
        <title>Short-read sequencing for genomic analysis of the brown rot fungus Fibroporia radiculosa.</title>
        <authorList>
            <person name="Tang J.D."/>
            <person name="Perkins A.D."/>
            <person name="Sonstegard T.S."/>
            <person name="Schroeder S.G."/>
            <person name="Burgess S.C."/>
            <person name="Diehl S.V."/>
        </authorList>
    </citation>
    <scope>NUCLEOTIDE SEQUENCE [LARGE SCALE GENOMIC DNA]</scope>
    <source>
        <strain evidence="2 3">TFFH 294</strain>
    </source>
</reference>
<proteinExistence type="predicted"/>
<dbReference type="OrthoDB" id="3249523at2759"/>
<dbReference type="InParanoid" id="J4H3B9"/>
<dbReference type="Proteomes" id="UP000006352">
    <property type="component" value="Unassembled WGS sequence"/>
</dbReference>
<evidence type="ECO:0000313" key="2">
    <source>
        <dbReference type="EMBL" id="CCM03004.1"/>
    </source>
</evidence>
<dbReference type="AlphaFoldDB" id="J4H3B9"/>
<dbReference type="HOGENOM" id="CLU_083085_0_0_1"/>
<evidence type="ECO:0000256" key="1">
    <source>
        <dbReference type="SAM" id="SignalP"/>
    </source>
</evidence>
<evidence type="ECO:0008006" key="4">
    <source>
        <dbReference type="Google" id="ProtNLM"/>
    </source>
</evidence>
<gene>
    <name evidence="2" type="ORF">FIBRA_05119</name>
</gene>